<keyword evidence="2" id="KW-1185">Reference proteome</keyword>
<feature type="non-terminal residue" evidence="1">
    <location>
        <position position="41"/>
    </location>
</feature>
<dbReference type="EMBL" id="CAJVQC010097920">
    <property type="protein sequence ID" value="CAG8829793.1"/>
    <property type="molecule type" value="Genomic_DNA"/>
</dbReference>
<proteinExistence type="predicted"/>
<dbReference type="Proteomes" id="UP000789920">
    <property type="component" value="Unassembled WGS sequence"/>
</dbReference>
<sequence>MTSERAQHQNDLKEMRSFYDHQFNQTRQVYENAIKNTGGRG</sequence>
<evidence type="ECO:0000313" key="2">
    <source>
        <dbReference type="Proteomes" id="UP000789920"/>
    </source>
</evidence>
<name>A0ACA9S8F3_9GLOM</name>
<organism evidence="1 2">
    <name type="scientific">Racocetra persica</name>
    <dbReference type="NCBI Taxonomy" id="160502"/>
    <lineage>
        <taxon>Eukaryota</taxon>
        <taxon>Fungi</taxon>
        <taxon>Fungi incertae sedis</taxon>
        <taxon>Mucoromycota</taxon>
        <taxon>Glomeromycotina</taxon>
        <taxon>Glomeromycetes</taxon>
        <taxon>Diversisporales</taxon>
        <taxon>Gigasporaceae</taxon>
        <taxon>Racocetra</taxon>
    </lineage>
</organism>
<gene>
    <name evidence="1" type="ORF">RPERSI_LOCUS27595</name>
</gene>
<accession>A0ACA9S8F3</accession>
<comment type="caution">
    <text evidence="1">The sequence shown here is derived from an EMBL/GenBank/DDBJ whole genome shotgun (WGS) entry which is preliminary data.</text>
</comment>
<reference evidence="1" key="1">
    <citation type="submission" date="2021-06" db="EMBL/GenBank/DDBJ databases">
        <authorList>
            <person name="Kallberg Y."/>
            <person name="Tangrot J."/>
            <person name="Rosling A."/>
        </authorList>
    </citation>
    <scope>NUCLEOTIDE SEQUENCE</scope>
    <source>
        <strain evidence="1">MA461A</strain>
    </source>
</reference>
<evidence type="ECO:0000313" key="1">
    <source>
        <dbReference type="EMBL" id="CAG8829793.1"/>
    </source>
</evidence>
<protein>
    <submittedName>
        <fullName evidence="1">2212_t:CDS:1</fullName>
    </submittedName>
</protein>